<sequence length="207" mass="22697">MPPQPVTDMVSTAANHRSTLFPTTTATTTAAATRSPSHSPSPPSPFNYGENDEPASDLDFPALPPFSQVPSSLPCPTRLLITPPRCAVYQNYIPPPPCLDRGPDTVEEIPGFQLFLVTQQFDHYLPPEWHYWKPMRFLADRPMASLRKIMALRICFQGVTDTGLAVVSTVQWTRLCAFIPQELRLRKLALSGGGSAPDVWGPLAPSG</sequence>
<reference evidence="2 3" key="1">
    <citation type="journal article" date="2016" name="Nat. Commun.">
        <title>Ectomycorrhizal ecology is imprinted in the genome of the dominant symbiotic fungus Cenococcum geophilum.</title>
        <authorList>
            <consortium name="DOE Joint Genome Institute"/>
            <person name="Peter M."/>
            <person name="Kohler A."/>
            <person name="Ohm R.A."/>
            <person name="Kuo A."/>
            <person name="Krutzmann J."/>
            <person name="Morin E."/>
            <person name="Arend M."/>
            <person name="Barry K.W."/>
            <person name="Binder M."/>
            <person name="Choi C."/>
            <person name="Clum A."/>
            <person name="Copeland A."/>
            <person name="Grisel N."/>
            <person name="Haridas S."/>
            <person name="Kipfer T."/>
            <person name="LaButti K."/>
            <person name="Lindquist E."/>
            <person name="Lipzen A."/>
            <person name="Maire R."/>
            <person name="Meier B."/>
            <person name="Mihaltcheva S."/>
            <person name="Molinier V."/>
            <person name="Murat C."/>
            <person name="Poggeler S."/>
            <person name="Quandt C.A."/>
            <person name="Sperisen C."/>
            <person name="Tritt A."/>
            <person name="Tisserant E."/>
            <person name="Crous P.W."/>
            <person name="Henrissat B."/>
            <person name="Nehls U."/>
            <person name="Egli S."/>
            <person name="Spatafora J.W."/>
            <person name="Grigoriev I.V."/>
            <person name="Martin F.M."/>
        </authorList>
    </citation>
    <scope>NUCLEOTIDE SEQUENCE [LARGE SCALE GENOMIC DNA]</scope>
    <source>
        <strain evidence="2 3">CBS 459.81</strain>
    </source>
</reference>
<proteinExistence type="predicted"/>
<protein>
    <submittedName>
        <fullName evidence="2">Uncharacterized protein</fullName>
    </submittedName>
</protein>
<organism evidence="2 3">
    <name type="scientific">Lepidopterella palustris CBS 459.81</name>
    <dbReference type="NCBI Taxonomy" id="1314670"/>
    <lineage>
        <taxon>Eukaryota</taxon>
        <taxon>Fungi</taxon>
        <taxon>Dikarya</taxon>
        <taxon>Ascomycota</taxon>
        <taxon>Pezizomycotina</taxon>
        <taxon>Dothideomycetes</taxon>
        <taxon>Pleosporomycetidae</taxon>
        <taxon>Mytilinidiales</taxon>
        <taxon>Argynnaceae</taxon>
        <taxon>Lepidopterella</taxon>
    </lineage>
</organism>
<name>A0A8E2EEL0_9PEZI</name>
<feature type="region of interest" description="Disordered" evidence="1">
    <location>
        <begin position="1"/>
        <end position="63"/>
    </location>
</feature>
<evidence type="ECO:0000256" key="1">
    <source>
        <dbReference type="SAM" id="MobiDB-lite"/>
    </source>
</evidence>
<evidence type="ECO:0000313" key="3">
    <source>
        <dbReference type="Proteomes" id="UP000250266"/>
    </source>
</evidence>
<dbReference type="Proteomes" id="UP000250266">
    <property type="component" value="Unassembled WGS sequence"/>
</dbReference>
<accession>A0A8E2EEL0</accession>
<dbReference type="AlphaFoldDB" id="A0A8E2EEL0"/>
<feature type="compositionally biased region" description="Low complexity" evidence="1">
    <location>
        <begin position="18"/>
        <end position="38"/>
    </location>
</feature>
<dbReference type="EMBL" id="KV744890">
    <property type="protein sequence ID" value="OCK82359.1"/>
    <property type="molecule type" value="Genomic_DNA"/>
</dbReference>
<keyword evidence="3" id="KW-1185">Reference proteome</keyword>
<evidence type="ECO:0000313" key="2">
    <source>
        <dbReference type="EMBL" id="OCK82359.1"/>
    </source>
</evidence>
<gene>
    <name evidence="2" type="ORF">K432DRAFT_424193</name>
</gene>